<dbReference type="AlphaFoldDB" id="A0A4S3K0W1"/>
<proteinExistence type="predicted"/>
<accession>A0A4S3K0W1</accession>
<dbReference type="PANTHER" id="PTHR36922">
    <property type="entry name" value="BLL2446 PROTEIN"/>
    <property type="match status" value="1"/>
</dbReference>
<dbReference type="PANTHER" id="PTHR36922:SF1">
    <property type="entry name" value="DUF1993 DOMAIN-CONTAINING PROTEIN"/>
    <property type="match status" value="1"/>
</dbReference>
<dbReference type="InterPro" id="IPR018531">
    <property type="entry name" value="DUF1993"/>
</dbReference>
<evidence type="ECO:0008006" key="3">
    <source>
        <dbReference type="Google" id="ProtNLM"/>
    </source>
</evidence>
<protein>
    <recommendedName>
        <fullName evidence="3">DUF1993 domain-containing protein</fullName>
    </recommendedName>
</protein>
<organism evidence="1 2">
    <name type="scientific">Panacagrimonas perspica</name>
    <dbReference type="NCBI Taxonomy" id="381431"/>
    <lineage>
        <taxon>Bacteria</taxon>
        <taxon>Pseudomonadati</taxon>
        <taxon>Pseudomonadota</taxon>
        <taxon>Gammaproteobacteria</taxon>
        <taxon>Nevskiales</taxon>
        <taxon>Nevskiaceae</taxon>
        <taxon>Panacagrimonas</taxon>
    </lineage>
</organism>
<evidence type="ECO:0000313" key="2">
    <source>
        <dbReference type="Proteomes" id="UP000295341"/>
    </source>
</evidence>
<dbReference type="SUPFAM" id="SSF109854">
    <property type="entry name" value="DinB/YfiT-like putative metalloenzymes"/>
    <property type="match status" value="1"/>
</dbReference>
<reference evidence="1 2" key="1">
    <citation type="submission" date="2019-03" db="EMBL/GenBank/DDBJ databases">
        <title>Genomic Encyclopedia of Type Strains, Phase IV (KMG-IV): sequencing the most valuable type-strain genomes for metagenomic binning, comparative biology and taxonomic classification.</title>
        <authorList>
            <person name="Goeker M."/>
        </authorList>
    </citation>
    <scope>NUCLEOTIDE SEQUENCE [LARGE SCALE GENOMIC DNA]</scope>
    <source>
        <strain evidence="1 2">DSM 26377</strain>
    </source>
</reference>
<dbReference type="RefSeq" id="WP_133879389.1">
    <property type="nucleotide sequence ID" value="NZ_MWIN01000023.1"/>
</dbReference>
<dbReference type="EMBL" id="SOBT01000008">
    <property type="protein sequence ID" value="TDU30744.1"/>
    <property type="molecule type" value="Genomic_DNA"/>
</dbReference>
<name>A0A4S3K0W1_9GAMM</name>
<dbReference type="Gene3D" id="1.20.120.450">
    <property type="entry name" value="dinb family like domain"/>
    <property type="match status" value="1"/>
</dbReference>
<dbReference type="Pfam" id="PF09351">
    <property type="entry name" value="DUF1993"/>
    <property type="match status" value="1"/>
</dbReference>
<sequence length="168" mass="18359">MSLGMYQSSIPALVRALGNLRQILAKAASHCEAKKIDPAVLIGFRLFPDMLPLASQVRIAGDMAKGSAARLGGLEVPKFEDNETTFAELDARIDKTLAFLATVTPAQIDGSEKRTVTIKTPRGDLNFEGQSYLQFFLLPNVYFHCTTAYNILRHNGVEIGKMDFIGAP</sequence>
<dbReference type="InterPro" id="IPR034660">
    <property type="entry name" value="DinB/YfiT-like"/>
</dbReference>
<evidence type="ECO:0000313" key="1">
    <source>
        <dbReference type="EMBL" id="TDU30744.1"/>
    </source>
</evidence>
<dbReference type="Proteomes" id="UP000295341">
    <property type="component" value="Unassembled WGS sequence"/>
</dbReference>
<gene>
    <name evidence="1" type="ORF">DFR24_0098</name>
</gene>
<comment type="caution">
    <text evidence="1">The sequence shown here is derived from an EMBL/GenBank/DDBJ whole genome shotgun (WGS) entry which is preliminary data.</text>
</comment>
<keyword evidence="2" id="KW-1185">Reference proteome</keyword>
<dbReference type="OrthoDB" id="338237at2"/>